<evidence type="ECO:0000313" key="12">
    <source>
        <dbReference type="Proteomes" id="UP000298327"/>
    </source>
</evidence>
<feature type="transmembrane region" description="Helical" evidence="9">
    <location>
        <begin position="443"/>
        <end position="462"/>
    </location>
</feature>
<name>A0A4Y9ZEW7_9AGAM</name>
<feature type="region of interest" description="Disordered" evidence="8">
    <location>
        <begin position="467"/>
        <end position="547"/>
    </location>
</feature>
<dbReference type="InterPro" id="IPR002524">
    <property type="entry name" value="Cation_efflux"/>
</dbReference>
<feature type="transmembrane region" description="Helical" evidence="9">
    <location>
        <begin position="150"/>
        <end position="172"/>
    </location>
</feature>
<feature type="transmembrane region" description="Helical" evidence="9">
    <location>
        <begin position="613"/>
        <end position="639"/>
    </location>
</feature>
<evidence type="ECO:0000256" key="3">
    <source>
        <dbReference type="ARBA" id="ARBA00022448"/>
    </source>
</evidence>
<dbReference type="PANTHER" id="PTHR45755">
    <property type="match status" value="1"/>
</dbReference>
<feature type="compositionally biased region" description="Basic and acidic residues" evidence="8">
    <location>
        <begin position="591"/>
        <end position="607"/>
    </location>
</feature>
<dbReference type="GO" id="GO:0005794">
    <property type="term" value="C:Golgi apparatus"/>
    <property type="evidence" value="ECO:0007669"/>
    <property type="project" value="TreeGrafter"/>
</dbReference>
<sequence length="753" mass="81821">MDSGIDNADSRTRGKVALNPKRILSSSTSRHLLPEIIIKNGLFALSLWITREWLFSQGVGVLWVLTRTLACGGLVVLMKDWFFGSLRKTNSLMSLSAEWPTILVSSAVLFVQYASLLTALVRLSPIRVIVFTQFGYACIKALSNAFTSQLLLLALSLALSFASEAHFSLQLIRETLPGYIALVSFAVSAAVLEHLHLLLSPKLGPHAPAAHSTLGAAVLALLLYPITKILSIAPSSPVVPLHALLALPLLSCALYFGTFSSSTRPRHIGASYLSTCLFTTGFGALLFSRYPSLMDVVIGSLLVGGLYLRSPPADELEKPPTSRTFRTYLKTVMENSESRRIFYFLVLNLSFMLVQMLYGIWTNSLGLISDAIHMGFDCMAIGVGLLASVMATWPPNEQFTYGFGRIETLSGFANGVFLVLISIFIIFEAIQRLLDPPEMNTNQLLLISSLGLGVNLFGMFAMGGHHHHGHSHGHHHHSHDHSHEGTDHSSHGHHHGSDCQHSDGTDSSTDYSGHDQGTMKAIPANGPPAHRHSRGPSLQIDAHMGSPGGCQLGIPKHLDSIGDMASPLTPNYRFGEDQHFANHQHAQHTPNLHDHSHVHSHSHEGHSHNMRGVFLHVMADTLGSVGVIISTLLIQFYGWTGFDPIASLFIAILIAASVIPLVIDTGRVLALDVSDRSASIHAALSELVTIEGLSSYSSPQFWPKDDTSLIGSVHVQLAVHSGMDLVVAHVDSLLRDRIPGLEELTIQVEESDH</sequence>
<dbReference type="GO" id="GO:0016020">
    <property type="term" value="C:membrane"/>
    <property type="evidence" value="ECO:0007669"/>
    <property type="project" value="UniProtKB-SubCell"/>
</dbReference>
<gene>
    <name evidence="11" type="ORF">EVG20_g690</name>
</gene>
<dbReference type="PANTHER" id="PTHR45755:SF4">
    <property type="entry name" value="ZINC TRANSPORTER 7"/>
    <property type="match status" value="1"/>
</dbReference>
<feature type="transmembrane region" description="Helical" evidence="9">
    <location>
        <begin position="412"/>
        <end position="431"/>
    </location>
</feature>
<dbReference type="Pfam" id="PF01545">
    <property type="entry name" value="Cation_efflux"/>
    <property type="match status" value="1"/>
</dbReference>
<evidence type="ECO:0000256" key="5">
    <source>
        <dbReference type="ARBA" id="ARBA00022989"/>
    </source>
</evidence>
<dbReference type="OrthoDB" id="78669at2759"/>
<dbReference type="InterPro" id="IPR058533">
    <property type="entry name" value="Cation_efflux_TM"/>
</dbReference>
<evidence type="ECO:0000256" key="4">
    <source>
        <dbReference type="ARBA" id="ARBA00022692"/>
    </source>
</evidence>
<protein>
    <recommendedName>
        <fullName evidence="10">Cation efflux protein transmembrane domain-containing protein</fullName>
    </recommendedName>
</protein>
<evidence type="ECO:0000313" key="11">
    <source>
        <dbReference type="EMBL" id="TFY72318.1"/>
    </source>
</evidence>
<keyword evidence="12" id="KW-1185">Reference proteome</keyword>
<feature type="domain" description="Cation efflux protein transmembrane" evidence="10">
    <location>
        <begin position="341"/>
        <end position="669"/>
    </location>
</feature>
<feature type="transmembrane region" description="Helical" evidence="9">
    <location>
        <begin position="269"/>
        <end position="287"/>
    </location>
</feature>
<keyword evidence="7 9" id="KW-0472">Membrane</keyword>
<dbReference type="STRING" id="205917.A0A4Y9ZEW7"/>
<dbReference type="EMBL" id="SEOQ01000018">
    <property type="protein sequence ID" value="TFY72318.1"/>
    <property type="molecule type" value="Genomic_DNA"/>
</dbReference>
<feature type="region of interest" description="Disordered" evidence="8">
    <location>
        <begin position="585"/>
        <end position="607"/>
    </location>
</feature>
<keyword evidence="3" id="KW-0813">Transport</keyword>
<evidence type="ECO:0000256" key="2">
    <source>
        <dbReference type="ARBA" id="ARBA00008873"/>
    </source>
</evidence>
<feature type="transmembrane region" description="Helical" evidence="9">
    <location>
        <begin position="55"/>
        <end position="78"/>
    </location>
</feature>
<reference evidence="11 12" key="1">
    <citation type="submission" date="2019-02" db="EMBL/GenBank/DDBJ databases">
        <title>Genome sequencing of the rare red list fungi Dentipellis fragilis.</title>
        <authorList>
            <person name="Buettner E."/>
            <person name="Kellner H."/>
        </authorList>
    </citation>
    <scope>NUCLEOTIDE SEQUENCE [LARGE SCALE GENOMIC DNA]</scope>
    <source>
        <strain evidence="11 12">DSM 105465</strain>
    </source>
</reference>
<dbReference type="GO" id="GO:0006882">
    <property type="term" value="P:intracellular zinc ion homeostasis"/>
    <property type="evidence" value="ECO:0007669"/>
    <property type="project" value="InterPro"/>
</dbReference>
<dbReference type="Proteomes" id="UP000298327">
    <property type="component" value="Unassembled WGS sequence"/>
</dbReference>
<dbReference type="InterPro" id="IPR027469">
    <property type="entry name" value="Cation_efflux_TMD_sf"/>
</dbReference>
<feature type="transmembrane region" description="Helical" evidence="9">
    <location>
        <begin position="178"/>
        <end position="197"/>
    </location>
</feature>
<dbReference type="GO" id="GO:0031410">
    <property type="term" value="C:cytoplasmic vesicle"/>
    <property type="evidence" value="ECO:0007669"/>
    <property type="project" value="TreeGrafter"/>
</dbReference>
<evidence type="ECO:0000259" key="10">
    <source>
        <dbReference type="Pfam" id="PF01545"/>
    </source>
</evidence>
<evidence type="ECO:0000256" key="8">
    <source>
        <dbReference type="SAM" id="MobiDB-lite"/>
    </source>
</evidence>
<feature type="transmembrane region" description="Helical" evidence="9">
    <location>
        <begin position="99"/>
        <end position="120"/>
    </location>
</feature>
<comment type="caution">
    <text evidence="11">The sequence shown here is derived from an EMBL/GenBank/DDBJ whole genome shotgun (WGS) entry which is preliminary data.</text>
</comment>
<feature type="compositionally biased region" description="Basic and acidic residues" evidence="8">
    <location>
        <begin position="481"/>
        <end position="504"/>
    </location>
</feature>
<organism evidence="11 12">
    <name type="scientific">Dentipellis fragilis</name>
    <dbReference type="NCBI Taxonomy" id="205917"/>
    <lineage>
        <taxon>Eukaryota</taxon>
        <taxon>Fungi</taxon>
        <taxon>Dikarya</taxon>
        <taxon>Basidiomycota</taxon>
        <taxon>Agaricomycotina</taxon>
        <taxon>Agaricomycetes</taxon>
        <taxon>Russulales</taxon>
        <taxon>Hericiaceae</taxon>
        <taxon>Dentipellis</taxon>
    </lineage>
</organism>
<dbReference type="Gene3D" id="1.20.1510.10">
    <property type="entry name" value="Cation efflux protein transmembrane domain"/>
    <property type="match status" value="2"/>
</dbReference>
<feature type="transmembrane region" description="Helical" evidence="9">
    <location>
        <begin position="239"/>
        <end position="257"/>
    </location>
</feature>
<keyword evidence="4 9" id="KW-0812">Transmembrane</keyword>
<dbReference type="AlphaFoldDB" id="A0A4Y9ZEW7"/>
<proteinExistence type="inferred from homology"/>
<feature type="transmembrane region" description="Helical" evidence="9">
    <location>
        <begin position="372"/>
        <end position="391"/>
    </location>
</feature>
<evidence type="ECO:0000256" key="6">
    <source>
        <dbReference type="ARBA" id="ARBA00023065"/>
    </source>
</evidence>
<feature type="transmembrane region" description="Helical" evidence="9">
    <location>
        <begin position="341"/>
        <end position="360"/>
    </location>
</feature>
<feature type="transmembrane region" description="Helical" evidence="9">
    <location>
        <begin position="209"/>
        <end position="227"/>
    </location>
</feature>
<dbReference type="NCBIfam" id="TIGR01297">
    <property type="entry name" value="CDF"/>
    <property type="match status" value="1"/>
</dbReference>
<feature type="compositionally biased region" description="Low complexity" evidence="8">
    <location>
        <begin position="505"/>
        <end position="515"/>
    </location>
</feature>
<dbReference type="SUPFAM" id="SSF161111">
    <property type="entry name" value="Cation efflux protein transmembrane domain-like"/>
    <property type="match status" value="1"/>
</dbReference>
<evidence type="ECO:0000256" key="9">
    <source>
        <dbReference type="SAM" id="Phobius"/>
    </source>
</evidence>
<feature type="compositionally biased region" description="Basic residues" evidence="8">
    <location>
        <begin position="467"/>
        <end position="480"/>
    </location>
</feature>
<dbReference type="GO" id="GO:0005385">
    <property type="term" value="F:zinc ion transmembrane transporter activity"/>
    <property type="evidence" value="ECO:0007669"/>
    <property type="project" value="InterPro"/>
</dbReference>
<keyword evidence="5 9" id="KW-1133">Transmembrane helix</keyword>
<dbReference type="InterPro" id="IPR045316">
    <property type="entry name" value="Msc2-like"/>
</dbReference>
<dbReference type="GO" id="GO:1904257">
    <property type="term" value="P:zinc ion import into Golgi lumen"/>
    <property type="evidence" value="ECO:0007669"/>
    <property type="project" value="TreeGrafter"/>
</dbReference>
<evidence type="ECO:0000256" key="7">
    <source>
        <dbReference type="ARBA" id="ARBA00023136"/>
    </source>
</evidence>
<comment type="similarity">
    <text evidence="2">Belongs to the cation diffusion facilitator (CDF) transporter (TC 2.A.4) family. SLC30A subfamily.</text>
</comment>
<accession>A0A4Y9ZEW7</accession>
<comment type="subcellular location">
    <subcellularLocation>
        <location evidence="1">Membrane</location>
        <topology evidence="1">Multi-pass membrane protein</topology>
    </subcellularLocation>
</comment>
<keyword evidence="6" id="KW-0406">Ion transport</keyword>
<evidence type="ECO:0000256" key="1">
    <source>
        <dbReference type="ARBA" id="ARBA00004141"/>
    </source>
</evidence>
<feature type="transmembrane region" description="Helical" evidence="9">
    <location>
        <begin position="645"/>
        <end position="663"/>
    </location>
</feature>